<keyword evidence="3" id="KW-1185">Reference proteome</keyword>
<protein>
    <submittedName>
        <fullName evidence="2">Uncharacterized protein</fullName>
    </submittedName>
</protein>
<gene>
    <name evidence="2" type="ORF">CH341_31735</name>
</gene>
<evidence type="ECO:0000313" key="2">
    <source>
        <dbReference type="EMBL" id="RAI33609.1"/>
    </source>
</evidence>
<dbReference type="EMBL" id="NPEX01000690">
    <property type="protein sequence ID" value="RAI33609.1"/>
    <property type="molecule type" value="Genomic_DNA"/>
</dbReference>
<proteinExistence type="predicted"/>
<dbReference type="Proteomes" id="UP000249130">
    <property type="component" value="Unassembled WGS sequence"/>
</dbReference>
<name>A0A327K4K9_9BRAD</name>
<sequence>MTSSVDTVMPQGPAERPPVPSRSEAEIARFNTWLGQPAHCHRKSCQRAGRCLGMPLRCLQDHWRRRTDIAKIWMEGAHRARD</sequence>
<reference evidence="2 3" key="1">
    <citation type="submission" date="2017-07" db="EMBL/GenBank/DDBJ databases">
        <title>Draft Genome Sequences of Select Purple Nonsulfur Bacteria.</title>
        <authorList>
            <person name="Lasarre B."/>
            <person name="Mckinlay J.B."/>
        </authorList>
    </citation>
    <scope>NUCLEOTIDE SEQUENCE [LARGE SCALE GENOMIC DNA]</scope>
    <source>
        <strain evidence="2 3">DSM 5909</strain>
    </source>
</reference>
<dbReference type="OrthoDB" id="9987282at2"/>
<organism evidence="2 3">
    <name type="scientific">Rhodoplanes roseus</name>
    <dbReference type="NCBI Taxonomy" id="29409"/>
    <lineage>
        <taxon>Bacteria</taxon>
        <taxon>Pseudomonadati</taxon>
        <taxon>Pseudomonadota</taxon>
        <taxon>Alphaproteobacteria</taxon>
        <taxon>Hyphomicrobiales</taxon>
        <taxon>Nitrobacteraceae</taxon>
        <taxon>Rhodoplanes</taxon>
    </lineage>
</organism>
<dbReference type="AlphaFoldDB" id="A0A327K4K9"/>
<evidence type="ECO:0000313" key="3">
    <source>
        <dbReference type="Proteomes" id="UP000249130"/>
    </source>
</evidence>
<feature type="region of interest" description="Disordered" evidence="1">
    <location>
        <begin position="1"/>
        <end position="23"/>
    </location>
</feature>
<evidence type="ECO:0000256" key="1">
    <source>
        <dbReference type="SAM" id="MobiDB-lite"/>
    </source>
</evidence>
<comment type="caution">
    <text evidence="2">The sequence shown here is derived from an EMBL/GenBank/DDBJ whole genome shotgun (WGS) entry which is preliminary data.</text>
</comment>
<accession>A0A327K4K9</accession>
<dbReference type="RefSeq" id="WP_146604739.1">
    <property type="nucleotide sequence ID" value="NZ_NPEX01000690.1"/>
</dbReference>
<feature type="non-terminal residue" evidence="2">
    <location>
        <position position="82"/>
    </location>
</feature>